<dbReference type="InterPro" id="IPR024788">
    <property type="entry name" value="Malectin-like_Carb-bd_dom"/>
</dbReference>
<dbReference type="GO" id="GO:0005886">
    <property type="term" value="C:plasma membrane"/>
    <property type="evidence" value="ECO:0007669"/>
    <property type="project" value="TreeGrafter"/>
</dbReference>
<dbReference type="PROSITE" id="PS00107">
    <property type="entry name" value="PROTEIN_KINASE_ATP"/>
    <property type="match status" value="1"/>
</dbReference>
<feature type="signal peptide" evidence="14">
    <location>
        <begin position="1"/>
        <end position="28"/>
    </location>
</feature>
<dbReference type="GO" id="GO:0009506">
    <property type="term" value="C:plasmodesma"/>
    <property type="evidence" value="ECO:0007669"/>
    <property type="project" value="TreeGrafter"/>
</dbReference>
<reference evidence="17" key="1">
    <citation type="journal article" date="2019" name="Plant Biotechnol. J.">
        <title>Genome sequencing of the Australian wild diploid species Gossypium australe highlights disease resistance and delayed gland morphogenesis.</title>
        <authorList>
            <person name="Cai Y."/>
            <person name="Cai X."/>
            <person name="Wang Q."/>
            <person name="Wang P."/>
            <person name="Zhang Y."/>
            <person name="Cai C."/>
            <person name="Xu Y."/>
            <person name="Wang K."/>
            <person name="Zhou Z."/>
            <person name="Wang C."/>
            <person name="Geng S."/>
            <person name="Li B."/>
            <person name="Dong Q."/>
            <person name="Hou Y."/>
            <person name="Wang H."/>
            <person name="Ai P."/>
            <person name="Liu Z."/>
            <person name="Yi F."/>
            <person name="Sun M."/>
            <person name="An G."/>
            <person name="Cheng J."/>
            <person name="Zhang Y."/>
            <person name="Shi Q."/>
            <person name="Xie Y."/>
            <person name="Shi X."/>
            <person name="Chang Y."/>
            <person name="Huang F."/>
            <person name="Chen Y."/>
            <person name="Hong S."/>
            <person name="Mi L."/>
            <person name="Sun Q."/>
            <person name="Zhang L."/>
            <person name="Zhou B."/>
            <person name="Peng R."/>
            <person name="Zhang X."/>
            <person name="Liu F."/>
        </authorList>
    </citation>
    <scope>NUCLEOTIDE SEQUENCE [LARGE SCALE GENOMIC DNA]</scope>
    <source>
        <strain evidence="17">cv. PA1801</strain>
    </source>
</reference>
<dbReference type="PANTHER" id="PTHR27003">
    <property type="entry name" value="OS07G0166700 PROTEIN"/>
    <property type="match status" value="1"/>
</dbReference>
<keyword evidence="3" id="KW-0808">Transferase</keyword>
<keyword evidence="10 13" id="KW-0472">Membrane</keyword>
<keyword evidence="6 12" id="KW-0547">Nucleotide-binding</keyword>
<dbReference type="InterPro" id="IPR000719">
    <property type="entry name" value="Prot_kinase_dom"/>
</dbReference>
<evidence type="ECO:0000256" key="11">
    <source>
        <dbReference type="ARBA" id="ARBA00023180"/>
    </source>
</evidence>
<dbReference type="InterPro" id="IPR011009">
    <property type="entry name" value="Kinase-like_dom_sf"/>
</dbReference>
<keyword evidence="17" id="KW-1185">Reference proteome</keyword>
<dbReference type="CDD" id="cd14066">
    <property type="entry name" value="STKc_IRAK"/>
    <property type="match status" value="1"/>
</dbReference>
<feature type="binding site" evidence="12">
    <location>
        <position position="528"/>
    </location>
    <ligand>
        <name>ATP</name>
        <dbReference type="ChEBI" id="CHEBI:30616"/>
    </ligand>
</feature>
<feature type="chain" id="PRO_5022863979" evidence="14">
    <location>
        <begin position="29"/>
        <end position="862"/>
    </location>
</feature>
<dbReference type="Gene3D" id="2.60.120.430">
    <property type="entry name" value="Galactose-binding lectin"/>
    <property type="match status" value="2"/>
</dbReference>
<keyword evidence="8 12" id="KW-0067">ATP-binding</keyword>
<dbReference type="PANTHER" id="PTHR27003:SF59">
    <property type="entry name" value="PROTEIN KINASE DOMAIN-CONTAINING PROTEIN"/>
    <property type="match status" value="1"/>
</dbReference>
<evidence type="ECO:0000256" key="3">
    <source>
        <dbReference type="ARBA" id="ARBA00022679"/>
    </source>
</evidence>
<evidence type="ECO:0000259" key="15">
    <source>
        <dbReference type="PROSITE" id="PS50011"/>
    </source>
</evidence>
<dbReference type="InterPro" id="IPR045272">
    <property type="entry name" value="ANXUR1/2-like"/>
</dbReference>
<dbReference type="GO" id="GO:0005524">
    <property type="term" value="F:ATP binding"/>
    <property type="evidence" value="ECO:0007669"/>
    <property type="project" value="UniProtKB-UniRule"/>
</dbReference>
<keyword evidence="7 16" id="KW-0418">Kinase</keyword>
<dbReference type="SMART" id="SM00220">
    <property type="entry name" value="S_TKc"/>
    <property type="match status" value="1"/>
</dbReference>
<organism evidence="16 17">
    <name type="scientific">Gossypium australe</name>
    <dbReference type="NCBI Taxonomy" id="47621"/>
    <lineage>
        <taxon>Eukaryota</taxon>
        <taxon>Viridiplantae</taxon>
        <taxon>Streptophyta</taxon>
        <taxon>Embryophyta</taxon>
        <taxon>Tracheophyta</taxon>
        <taxon>Spermatophyta</taxon>
        <taxon>Magnoliopsida</taxon>
        <taxon>eudicotyledons</taxon>
        <taxon>Gunneridae</taxon>
        <taxon>Pentapetalae</taxon>
        <taxon>rosids</taxon>
        <taxon>malvids</taxon>
        <taxon>Malvales</taxon>
        <taxon>Malvaceae</taxon>
        <taxon>Malvoideae</taxon>
        <taxon>Gossypium</taxon>
    </lineage>
</organism>
<dbReference type="GO" id="GO:0004674">
    <property type="term" value="F:protein serine/threonine kinase activity"/>
    <property type="evidence" value="ECO:0007669"/>
    <property type="project" value="UniProtKB-KW"/>
</dbReference>
<evidence type="ECO:0000256" key="8">
    <source>
        <dbReference type="ARBA" id="ARBA00022840"/>
    </source>
</evidence>
<evidence type="ECO:0000256" key="5">
    <source>
        <dbReference type="ARBA" id="ARBA00022729"/>
    </source>
</evidence>
<dbReference type="FunFam" id="2.60.120.430:FF:000013">
    <property type="entry name" value="Putative receptor-like protein kinase"/>
    <property type="match status" value="1"/>
</dbReference>
<dbReference type="InterPro" id="IPR001245">
    <property type="entry name" value="Ser-Thr/Tyr_kinase_cat_dom"/>
</dbReference>
<evidence type="ECO:0000313" key="17">
    <source>
        <dbReference type="Proteomes" id="UP000325315"/>
    </source>
</evidence>
<dbReference type="SUPFAM" id="SSF56112">
    <property type="entry name" value="Protein kinase-like (PK-like)"/>
    <property type="match status" value="1"/>
</dbReference>
<dbReference type="GO" id="GO:0004714">
    <property type="term" value="F:transmembrane receptor protein tyrosine kinase activity"/>
    <property type="evidence" value="ECO:0007669"/>
    <property type="project" value="InterPro"/>
</dbReference>
<evidence type="ECO:0000256" key="14">
    <source>
        <dbReference type="SAM" id="SignalP"/>
    </source>
</evidence>
<dbReference type="Proteomes" id="UP000325315">
    <property type="component" value="Unassembled WGS sequence"/>
</dbReference>
<comment type="caution">
    <text evidence="16">The sequence shown here is derived from an EMBL/GenBank/DDBJ whole genome shotgun (WGS) entry which is preliminary data.</text>
</comment>
<feature type="domain" description="Protein kinase" evidence="15">
    <location>
        <begin position="501"/>
        <end position="778"/>
    </location>
</feature>
<evidence type="ECO:0000256" key="6">
    <source>
        <dbReference type="ARBA" id="ARBA00022741"/>
    </source>
</evidence>
<evidence type="ECO:0000256" key="1">
    <source>
        <dbReference type="ARBA" id="ARBA00004479"/>
    </source>
</evidence>
<comment type="subcellular location">
    <subcellularLocation>
        <location evidence="1">Membrane</location>
        <topology evidence="1">Single-pass type I membrane protein</topology>
    </subcellularLocation>
</comment>
<evidence type="ECO:0000256" key="9">
    <source>
        <dbReference type="ARBA" id="ARBA00022989"/>
    </source>
</evidence>
<keyword evidence="16" id="KW-0675">Receptor</keyword>
<dbReference type="AlphaFoldDB" id="A0A5B6VXY1"/>
<proteinExistence type="predicted"/>
<evidence type="ECO:0000256" key="10">
    <source>
        <dbReference type="ARBA" id="ARBA00023136"/>
    </source>
</evidence>
<keyword evidence="9 13" id="KW-1133">Transmembrane helix</keyword>
<dbReference type="FunFam" id="1.10.510.10:FF:000252">
    <property type="entry name" value="Receptor-like protein kinase FERONIA"/>
    <property type="match status" value="1"/>
</dbReference>
<dbReference type="EMBL" id="SMMG02000005">
    <property type="protein sequence ID" value="KAA3473802.1"/>
    <property type="molecule type" value="Genomic_DNA"/>
</dbReference>
<feature type="transmembrane region" description="Helical" evidence="13">
    <location>
        <begin position="421"/>
        <end position="447"/>
    </location>
</feature>
<evidence type="ECO:0000256" key="4">
    <source>
        <dbReference type="ARBA" id="ARBA00022692"/>
    </source>
</evidence>
<dbReference type="Pfam" id="PF12819">
    <property type="entry name" value="Malectin_like"/>
    <property type="match status" value="1"/>
</dbReference>
<evidence type="ECO:0000256" key="13">
    <source>
        <dbReference type="SAM" id="Phobius"/>
    </source>
</evidence>
<dbReference type="Pfam" id="PF07714">
    <property type="entry name" value="PK_Tyr_Ser-Thr"/>
    <property type="match status" value="1"/>
</dbReference>
<evidence type="ECO:0000256" key="7">
    <source>
        <dbReference type="ARBA" id="ARBA00022777"/>
    </source>
</evidence>
<protein>
    <submittedName>
        <fullName evidence="16">Putative receptor-like protein kinase</fullName>
    </submittedName>
</protein>
<dbReference type="Gene3D" id="1.10.510.10">
    <property type="entry name" value="Transferase(Phosphotransferase) domain 1"/>
    <property type="match status" value="1"/>
</dbReference>
<gene>
    <name evidence="16" type="ORF">EPI10_024153</name>
</gene>
<evidence type="ECO:0000256" key="2">
    <source>
        <dbReference type="ARBA" id="ARBA00022527"/>
    </source>
</evidence>
<dbReference type="PROSITE" id="PS00108">
    <property type="entry name" value="PROTEIN_KINASE_ST"/>
    <property type="match status" value="1"/>
</dbReference>
<keyword evidence="11" id="KW-0325">Glycoprotein</keyword>
<sequence>MLNSLMVMFSLLPLLLFCSLFLLSPAEPAAVDDTYTLPYEYFINCGSKSRVTFGIRNFTRDRNLGPFSCKGSKPVRDTKSSAYTHLLYQTARIFRHPWPYKLRISRSGTYLVRLHFFAFSSSSIILADAVFNVTAKAESADADVSAPWFLLLSKFKMKNSNEPPVVKEFLLRIGAGEFVIYFVPSGISCLAFVNAIEVFLAPTGFIPDNAIRINSSGIKGNYSGLLSKLLQKIYRINVGGPNVTEKTDTLMRHWIADDQFLLLPGSAENKRISYDQLKFESGANGSTKYIAPEDVYGTAKELNPKFSNITWRFKVGENARYFVRAHFCDFISPSLSYPGLNLCINEKFCEWISPNEAVNQLTAPFYADFVVASGKTGNIDITVGPHINGTSETAFLNGLEIMQLMENSYSSFVPPKPRKKILVIIAGSLGLAFAFIIMAVVMVRLVCMKEDRDTTPRLPSSLALLAYGSGNDMSTGRTAGLSLCLELRIPFAEIQQATQDFDSKCFVGEGGFGKVYKGTLRGEKVAVKRREPGHKQGLAEFQTEIMVLSQARHRNLVSLIGYCDEKSEMILVYEFMEKGNLKDNLYEKDGRSKQNGLSWEKRLEICIDSATALHHLHTGSAVKIIHRDVKSTNILLDENYTAKVSDFGISKSRSPDRALDNTGVKGSIGYIDPDYFMSLELTEKSDVYSFGVVLLEVLCARPAIINSPQKEEVNLADWGLHCLKKRQLEKIIDPFLVDKINSNSLRKFGEVVQKCLEAKGSERPTMSDVIWDLKYALTLHTGTTIEEPDETTTNASLQFGLPVLLHLPTTSFPGEENEQSIVAETSASEVFSQEKFAGAKQSPLIQANKYDCCSSREVCSSK</sequence>
<name>A0A5B6VXY1_9ROSI</name>
<keyword evidence="2" id="KW-0723">Serine/threonine-protein kinase</keyword>
<dbReference type="PROSITE" id="PS50011">
    <property type="entry name" value="PROTEIN_KINASE_DOM"/>
    <property type="match status" value="1"/>
</dbReference>
<dbReference type="InterPro" id="IPR017441">
    <property type="entry name" value="Protein_kinase_ATP_BS"/>
</dbReference>
<keyword evidence="4 13" id="KW-0812">Transmembrane</keyword>
<dbReference type="FunFam" id="3.30.200.20:FF:000039">
    <property type="entry name" value="receptor-like protein kinase FERONIA"/>
    <property type="match status" value="1"/>
</dbReference>
<keyword evidence="5 14" id="KW-0732">Signal</keyword>
<dbReference type="InterPro" id="IPR008271">
    <property type="entry name" value="Ser/Thr_kinase_AS"/>
</dbReference>
<accession>A0A5B6VXY1</accession>
<dbReference type="OrthoDB" id="1928639at2759"/>
<evidence type="ECO:0000313" key="16">
    <source>
        <dbReference type="EMBL" id="KAA3473802.1"/>
    </source>
</evidence>
<dbReference type="Gene3D" id="3.30.200.20">
    <property type="entry name" value="Phosphorylase Kinase, domain 1"/>
    <property type="match status" value="1"/>
</dbReference>
<evidence type="ECO:0000256" key="12">
    <source>
        <dbReference type="PROSITE-ProRule" id="PRU10141"/>
    </source>
</evidence>